<dbReference type="GO" id="GO:0003735">
    <property type="term" value="F:structural constituent of ribosome"/>
    <property type="evidence" value="ECO:0007669"/>
    <property type="project" value="EnsemblFungi"/>
</dbReference>
<dbReference type="eggNOG" id="KOG3928">
    <property type="taxonomic scope" value="Eukaryota"/>
</dbReference>
<dbReference type="STRING" id="1071382.H2B1U0"/>
<evidence type="ECO:0000313" key="9">
    <source>
        <dbReference type="EMBL" id="CCF60590.1"/>
    </source>
</evidence>
<dbReference type="InterPro" id="IPR027417">
    <property type="entry name" value="P-loop_NTPase"/>
</dbReference>
<evidence type="ECO:0000256" key="3">
    <source>
        <dbReference type="ARBA" id="ARBA00022946"/>
    </source>
</evidence>
<proteinExistence type="inferred from homology"/>
<dbReference type="PANTHER" id="PTHR12810:SF0">
    <property type="entry name" value="SMALL RIBOSOMAL SUBUNIT PROTEIN MS29"/>
    <property type="match status" value="1"/>
</dbReference>
<organism evidence="9 10">
    <name type="scientific">Kazachstania africana (strain ATCC 22294 / BCRC 22015 / CBS 2517 / CECT 1963 / NBRC 1671 / NRRL Y-8276)</name>
    <name type="common">Yeast</name>
    <name type="synonym">Kluyveromyces africanus</name>
    <dbReference type="NCBI Taxonomy" id="1071382"/>
    <lineage>
        <taxon>Eukaryota</taxon>
        <taxon>Fungi</taxon>
        <taxon>Dikarya</taxon>
        <taxon>Ascomycota</taxon>
        <taxon>Saccharomycotina</taxon>
        <taxon>Saccharomycetes</taxon>
        <taxon>Saccharomycetales</taxon>
        <taxon>Saccharomycetaceae</taxon>
        <taxon>Kazachstania</taxon>
    </lineage>
</organism>
<keyword evidence="6" id="KW-0687">Ribonucleoprotein</keyword>
<feature type="region of interest" description="Disordered" evidence="8">
    <location>
        <begin position="22"/>
        <end position="41"/>
    </location>
</feature>
<dbReference type="HOGENOM" id="CLU_039957_0_0_1"/>
<evidence type="ECO:0000256" key="2">
    <source>
        <dbReference type="ARBA" id="ARBA00009863"/>
    </source>
</evidence>
<comment type="similarity">
    <text evidence="2">Belongs to the mitochondrion-specific ribosomal protein mS29 family.</text>
</comment>
<dbReference type="KEGG" id="kaf:KAFR_0K02350"/>
<dbReference type="SUPFAM" id="SSF52540">
    <property type="entry name" value="P-loop containing nucleoside triphosphate hydrolases"/>
    <property type="match status" value="1"/>
</dbReference>
<evidence type="ECO:0000256" key="1">
    <source>
        <dbReference type="ARBA" id="ARBA00004173"/>
    </source>
</evidence>
<dbReference type="OrthoDB" id="274828at2759"/>
<dbReference type="GeneID" id="13886778"/>
<evidence type="ECO:0000256" key="5">
    <source>
        <dbReference type="ARBA" id="ARBA00023128"/>
    </source>
</evidence>
<dbReference type="Pfam" id="PF10236">
    <property type="entry name" value="DAP3"/>
    <property type="match status" value="1"/>
</dbReference>
<dbReference type="RefSeq" id="XP_003959725.1">
    <property type="nucleotide sequence ID" value="XM_003959676.1"/>
</dbReference>
<dbReference type="InterPro" id="IPR019368">
    <property type="entry name" value="Ribosomal_mS29"/>
</dbReference>
<dbReference type="GO" id="GO:0005763">
    <property type="term" value="C:mitochondrial small ribosomal subunit"/>
    <property type="evidence" value="ECO:0007669"/>
    <property type="project" value="EnsemblFungi"/>
</dbReference>
<evidence type="ECO:0000256" key="7">
    <source>
        <dbReference type="ARBA" id="ARBA00035140"/>
    </source>
</evidence>
<evidence type="ECO:0000313" key="10">
    <source>
        <dbReference type="Proteomes" id="UP000005220"/>
    </source>
</evidence>
<sequence length="438" mass="49614">MFKLQSRNISLSAITRAAVPGKGKAQGFSKKKGSERKSTTKRITDNTLYKKWINTVHTAKFNRNAPVMSLPKYTPNDMDSCVGKVVKFSEQQCKSLHHLGSFKKDQFNELFNAPISLIRHESANLQESITKSKSKRIIITGEPGIGKTTLLSHIHANALGLNSIVINISYPQLFLNGRNDFFLDEESKLYIQPMYLKKFIRKILKANDEKILASVKLSDSYTFSRTTMKGATNITLHRGSSTLFDLLSSSVNANVRGKQYQAIMKELYGQPNIPICFTIDNFSSILTQPFSEYRDVENKNIYALDLQIGKTIMDLVSGEVPFLNPKSCLVMAISGVDRTNRTLPVALGKLPEDPYVTRYHYEPNFAKIMKKGMVEEFEVTKMGKDEVRTLLRFYSDAKIILKRELQTKTLENLSEEKYFLSGNGNPRELLKSIVLTHK</sequence>
<dbReference type="PANTHER" id="PTHR12810">
    <property type="entry name" value="MITOCHONDRIAL 28S RIBOSOMAL PROTEIN S29"/>
    <property type="match status" value="1"/>
</dbReference>
<dbReference type="GO" id="GO:0032543">
    <property type="term" value="P:mitochondrial translation"/>
    <property type="evidence" value="ECO:0007669"/>
    <property type="project" value="InterPro"/>
</dbReference>
<dbReference type="Proteomes" id="UP000005220">
    <property type="component" value="Chromosome 11"/>
</dbReference>
<dbReference type="Gene3D" id="3.40.50.300">
    <property type="entry name" value="P-loop containing nucleotide triphosphate hydrolases"/>
    <property type="match status" value="1"/>
</dbReference>
<accession>H2B1U0</accession>
<comment type="subcellular location">
    <subcellularLocation>
        <location evidence="1">Mitochondrion</location>
    </subcellularLocation>
</comment>
<dbReference type="AlphaFoldDB" id="H2B1U0"/>
<reference evidence="9 10" key="1">
    <citation type="journal article" date="2011" name="Proc. Natl. Acad. Sci. U.S.A.">
        <title>Evolutionary erosion of yeast sex chromosomes by mating-type switching accidents.</title>
        <authorList>
            <person name="Gordon J.L."/>
            <person name="Armisen D."/>
            <person name="Proux-Wera E."/>
            <person name="Oheigeartaigh S.S."/>
            <person name="Byrne K.P."/>
            <person name="Wolfe K.H."/>
        </authorList>
    </citation>
    <scope>NUCLEOTIDE SEQUENCE [LARGE SCALE GENOMIC DNA]</scope>
    <source>
        <strain evidence="10">ATCC 22294 / BCRC 22015 / CBS 2517 / CECT 1963 / NBRC 1671 / NRRL Y-8276</strain>
    </source>
</reference>
<dbReference type="InterPro" id="IPR017082">
    <property type="entry name" value="Ribosomal_mS29_fun"/>
</dbReference>
<evidence type="ECO:0000256" key="4">
    <source>
        <dbReference type="ARBA" id="ARBA00022980"/>
    </source>
</evidence>
<dbReference type="EMBL" id="HE650831">
    <property type="protein sequence ID" value="CCF60590.1"/>
    <property type="molecule type" value="Genomic_DNA"/>
</dbReference>
<evidence type="ECO:0000256" key="6">
    <source>
        <dbReference type="ARBA" id="ARBA00023274"/>
    </source>
</evidence>
<keyword evidence="10" id="KW-1185">Reference proteome</keyword>
<keyword evidence="4" id="KW-0689">Ribosomal protein</keyword>
<name>H2B1U0_KAZAF</name>
<evidence type="ECO:0000256" key="8">
    <source>
        <dbReference type="SAM" id="MobiDB-lite"/>
    </source>
</evidence>
<dbReference type="FunCoup" id="H2B1U0">
    <property type="interactions" value="138"/>
</dbReference>
<keyword evidence="3" id="KW-0809">Transit peptide</keyword>
<protein>
    <recommendedName>
        <fullName evidence="7">Small ribosomal subunit protein mS29</fullName>
    </recommendedName>
</protein>
<gene>
    <name evidence="9" type="primary">KAFR0K02350</name>
    <name evidence="9" type="ORF">KAFR_0K02350</name>
</gene>
<keyword evidence="5" id="KW-0496">Mitochondrion</keyword>
<dbReference type="PIRSF" id="PIRSF036996">
    <property type="entry name" value="RSM23"/>
    <property type="match status" value="1"/>
</dbReference>
<dbReference type="InParanoid" id="H2B1U0"/>